<dbReference type="WBParaSite" id="MBELARI_LOCUS8245">
    <property type="protein sequence ID" value="MBELARI_LOCUS8245"/>
    <property type="gene ID" value="MBELARI_LOCUS8245"/>
</dbReference>
<dbReference type="PROSITE" id="PS50011">
    <property type="entry name" value="PROTEIN_KINASE_DOM"/>
    <property type="match status" value="1"/>
</dbReference>
<dbReference type="SMART" id="SM00220">
    <property type="entry name" value="S_TKc"/>
    <property type="match status" value="1"/>
</dbReference>
<evidence type="ECO:0000256" key="4">
    <source>
        <dbReference type="ARBA" id="ARBA00022840"/>
    </source>
</evidence>
<dbReference type="InterPro" id="IPR011009">
    <property type="entry name" value="Kinase-like_dom_sf"/>
</dbReference>
<dbReference type="PROSITE" id="PS00108">
    <property type="entry name" value="PROTEIN_KINASE_ST"/>
    <property type="match status" value="1"/>
</dbReference>
<keyword evidence="5" id="KW-0472">Membrane</keyword>
<feature type="domain" description="Protein kinase" evidence="6">
    <location>
        <begin position="4"/>
        <end position="272"/>
    </location>
</feature>
<dbReference type="Gene3D" id="1.10.510.10">
    <property type="entry name" value="Transferase(Phosphotransferase) domain 1"/>
    <property type="match status" value="1"/>
</dbReference>
<keyword evidence="7" id="KW-1185">Reference proteome</keyword>
<dbReference type="GO" id="GO:0005524">
    <property type="term" value="F:ATP binding"/>
    <property type="evidence" value="ECO:0007669"/>
    <property type="project" value="UniProtKB-KW"/>
</dbReference>
<proteinExistence type="predicted"/>
<keyword evidence="2" id="KW-0547">Nucleotide-binding</keyword>
<dbReference type="Proteomes" id="UP000887575">
    <property type="component" value="Unassembled WGS sequence"/>
</dbReference>
<evidence type="ECO:0000259" key="6">
    <source>
        <dbReference type="PROSITE" id="PS50011"/>
    </source>
</evidence>
<evidence type="ECO:0000256" key="3">
    <source>
        <dbReference type="ARBA" id="ARBA00022777"/>
    </source>
</evidence>
<keyword evidence="4" id="KW-0067">ATP-binding</keyword>
<dbReference type="InterPro" id="IPR000719">
    <property type="entry name" value="Prot_kinase_dom"/>
</dbReference>
<keyword evidence="5" id="KW-1133">Transmembrane helix</keyword>
<evidence type="ECO:0000256" key="1">
    <source>
        <dbReference type="ARBA" id="ARBA00022679"/>
    </source>
</evidence>
<organism evidence="7 8">
    <name type="scientific">Mesorhabditis belari</name>
    <dbReference type="NCBI Taxonomy" id="2138241"/>
    <lineage>
        <taxon>Eukaryota</taxon>
        <taxon>Metazoa</taxon>
        <taxon>Ecdysozoa</taxon>
        <taxon>Nematoda</taxon>
        <taxon>Chromadorea</taxon>
        <taxon>Rhabditida</taxon>
        <taxon>Rhabditina</taxon>
        <taxon>Rhabditomorpha</taxon>
        <taxon>Rhabditoidea</taxon>
        <taxon>Rhabditidae</taxon>
        <taxon>Mesorhabditinae</taxon>
        <taxon>Mesorhabditis</taxon>
    </lineage>
</organism>
<sequence>MHQYKISDFIARGGFGEIHEVEGYGQRAVIKRLRQDGRIAIQSFETECDAVRTKFTHRNIVKYLEVVPHEFAIIMEYCERGNLNSLILNPRIIYSMCSVVYWAKQIFGALTYLFKKHHFVHRDLKPANIFVSKGYMLKLGDFGSMRRNIEYTCSGTYDIGTERYMSPLQTEMTPGGREKWLDNQVSHRNDVYSLGLVLWEIIERRIVFWEYSNYERFNRNEFQNAILRKQLKELVPPVCQPDLQDIVKKCTTFSRSNRLEASIVCKKLKEFAKCCKIIDKLKHLPEERNQGYLTRPKGFDGNYELQAIHEGEASQIEGFNFDVLNLRSSMKPQDVKQNTQKNVEIGNENGEELFNEEMGPQETIESNIENDPFLTISRSELLKTFPIFFLFTGLTCSTCFLLAHTIRQEVP</sequence>
<dbReference type="GO" id="GO:0004674">
    <property type="term" value="F:protein serine/threonine kinase activity"/>
    <property type="evidence" value="ECO:0007669"/>
    <property type="project" value="TreeGrafter"/>
</dbReference>
<dbReference type="PANTHER" id="PTHR44329">
    <property type="entry name" value="SERINE/THREONINE-PROTEIN KINASE TNNI3K-RELATED"/>
    <property type="match status" value="1"/>
</dbReference>
<dbReference type="InterPro" id="IPR008271">
    <property type="entry name" value="Ser/Thr_kinase_AS"/>
</dbReference>
<keyword evidence="3" id="KW-0418">Kinase</keyword>
<evidence type="ECO:0000313" key="8">
    <source>
        <dbReference type="WBParaSite" id="MBELARI_LOCUS8245"/>
    </source>
</evidence>
<dbReference type="PANTHER" id="PTHR44329:SF288">
    <property type="entry name" value="MITOGEN-ACTIVATED PROTEIN KINASE KINASE KINASE 20"/>
    <property type="match status" value="1"/>
</dbReference>
<accession>A0AAF3FM62</accession>
<reference evidence="8" key="1">
    <citation type="submission" date="2024-02" db="UniProtKB">
        <authorList>
            <consortium name="WormBaseParasite"/>
        </authorList>
    </citation>
    <scope>IDENTIFICATION</scope>
</reference>
<feature type="transmembrane region" description="Helical" evidence="5">
    <location>
        <begin position="387"/>
        <end position="406"/>
    </location>
</feature>
<evidence type="ECO:0000313" key="7">
    <source>
        <dbReference type="Proteomes" id="UP000887575"/>
    </source>
</evidence>
<name>A0AAF3FM62_9BILA</name>
<dbReference type="AlphaFoldDB" id="A0AAF3FM62"/>
<evidence type="ECO:0000256" key="2">
    <source>
        <dbReference type="ARBA" id="ARBA00022741"/>
    </source>
</evidence>
<dbReference type="Pfam" id="PF00069">
    <property type="entry name" value="Pkinase"/>
    <property type="match status" value="1"/>
</dbReference>
<dbReference type="Gene3D" id="3.30.200.20">
    <property type="entry name" value="Phosphorylase Kinase, domain 1"/>
    <property type="match status" value="1"/>
</dbReference>
<dbReference type="SUPFAM" id="SSF56112">
    <property type="entry name" value="Protein kinase-like (PK-like)"/>
    <property type="match status" value="1"/>
</dbReference>
<keyword evidence="1" id="KW-0808">Transferase</keyword>
<protein>
    <recommendedName>
        <fullName evidence="6">Protein kinase domain-containing protein</fullName>
    </recommendedName>
</protein>
<keyword evidence="5" id="KW-0812">Transmembrane</keyword>
<dbReference type="InterPro" id="IPR051681">
    <property type="entry name" value="Ser/Thr_Kinases-Pseudokinases"/>
</dbReference>
<evidence type="ECO:0000256" key="5">
    <source>
        <dbReference type="SAM" id="Phobius"/>
    </source>
</evidence>